<keyword evidence="9" id="KW-0175">Coiled coil</keyword>
<dbReference type="SUPFAM" id="SSF50044">
    <property type="entry name" value="SH3-domain"/>
    <property type="match status" value="1"/>
</dbReference>
<dbReference type="PROSITE" id="PS50297">
    <property type="entry name" value="ANK_REP_REGION"/>
    <property type="match status" value="2"/>
</dbReference>
<feature type="coiled-coil region" evidence="9">
    <location>
        <begin position="119"/>
        <end position="191"/>
    </location>
</feature>
<keyword evidence="4" id="KW-0677">Repeat</keyword>
<keyword evidence="2 8" id="KW-0728">SH3 domain</keyword>
<dbReference type="FunFam" id="1.25.40.20:FF:000008">
    <property type="entry name" value="Apoptosis-stimulating of p53 protein 2 isoform 1"/>
    <property type="match status" value="1"/>
</dbReference>
<keyword evidence="5 7" id="KW-0040">ANK repeat</keyword>
<evidence type="ECO:0000256" key="1">
    <source>
        <dbReference type="ARBA" id="ARBA00004123"/>
    </source>
</evidence>
<evidence type="ECO:0000256" key="2">
    <source>
        <dbReference type="ARBA" id="ARBA00022443"/>
    </source>
</evidence>
<dbReference type="GO" id="GO:0005634">
    <property type="term" value="C:nucleus"/>
    <property type="evidence" value="ECO:0007669"/>
    <property type="project" value="UniProtKB-SubCell"/>
</dbReference>
<evidence type="ECO:0000256" key="8">
    <source>
        <dbReference type="PROSITE-ProRule" id="PRU00192"/>
    </source>
</evidence>
<evidence type="ECO:0000256" key="7">
    <source>
        <dbReference type="PROSITE-ProRule" id="PRU00023"/>
    </source>
</evidence>
<dbReference type="PROSITE" id="PS50002">
    <property type="entry name" value="SH3"/>
    <property type="match status" value="1"/>
</dbReference>
<name>A0A7I4YZG5_HAECO</name>
<feature type="region of interest" description="Disordered" evidence="10">
    <location>
        <begin position="60"/>
        <end position="85"/>
    </location>
</feature>
<dbReference type="OMA" id="YDGCLKY"/>
<dbReference type="InterPro" id="IPR036028">
    <property type="entry name" value="SH3-like_dom_sf"/>
</dbReference>
<dbReference type="Pfam" id="PF00018">
    <property type="entry name" value="SH3_1"/>
    <property type="match status" value="1"/>
</dbReference>
<dbReference type="SMART" id="SM00326">
    <property type="entry name" value="SH3"/>
    <property type="match status" value="1"/>
</dbReference>
<dbReference type="Pfam" id="PF12796">
    <property type="entry name" value="Ank_2"/>
    <property type="match status" value="1"/>
</dbReference>
<evidence type="ECO:0000256" key="3">
    <source>
        <dbReference type="ARBA" id="ARBA00022703"/>
    </source>
</evidence>
<dbReference type="AlphaFoldDB" id="A0A7I4YZG5"/>
<feature type="compositionally biased region" description="Polar residues" evidence="10">
    <location>
        <begin position="67"/>
        <end position="85"/>
    </location>
</feature>
<keyword evidence="3" id="KW-0053">Apoptosis</keyword>
<proteinExistence type="predicted"/>
<dbReference type="OrthoDB" id="10038642at2759"/>
<dbReference type="InterPro" id="IPR036770">
    <property type="entry name" value="Ankyrin_rpt-contain_sf"/>
</dbReference>
<dbReference type="Proteomes" id="UP000025227">
    <property type="component" value="Unplaced"/>
</dbReference>
<feature type="domain" description="SH3" evidence="11">
    <location>
        <begin position="647"/>
        <end position="711"/>
    </location>
</feature>
<accession>A0A7I4YZG5</accession>
<evidence type="ECO:0000256" key="10">
    <source>
        <dbReference type="SAM" id="MobiDB-lite"/>
    </source>
</evidence>
<dbReference type="GO" id="GO:0002039">
    <property type="term" value="F:p53 binding"/>
    <property type="evidence" value="ECO:0007669"/>
    <property type="project" value="InterPro"/>
</dbReference>
<dbReference type="InterPro" id="IPR002110">
    <property type="entry name" value="Ankyrin_rpt"/>
</dbReference>
<keyword evidence="12" id="KW-1185">Reference proteome</keyword>
<dbReference type="InterPro" id="IPR047163">
    <property type="entry name" value="ASPP1/2"/>
</dbReference>
<feature type="repeat" description="ANK" evidence="7">
    <location>
        <begin position="548"/>
        <end position="580"/>
    </location>
</feature>
<keyword evidence="6" id="KW-0539">Nucleus</keyword>
<dbReference type="Gene3D" id="1.25.40.20">
    <property type="entry name" value="Ankyrin repeat-containing domain"/>
    <property type="match status" value="1"/>
</dbReference>
<reference evidence="13" key="1">
    <citation type="submission" date="2020-12" db="UniProtKB">
        <authorList>
            <consortium name="WormBaseParasite"/>
        </authorList>
    </citation>
    <scope>IDENTIFICATION</scope>
    <source>
        <strain evidence="13">MHco3</strain>
    </source>
</reference>
<dbReference type="InterPro" id="IPR001452">
    <property type="entry name" value="SH3_domain"/>
</dbReference>
<dbReference type="PROSITE" id="PS50088">
    <property type="entry name" value="ANK_REPEAT"/>
    <property type="match status" value="2"/>
</dbReference>
<evidence type="ECO:0000256" key="4">
    <source>
        <dbReference type="ARBA" id="ARBA00022737"/>
    </source>
</evidence>
<evidence type="ECO:0000256" key="6">
    <source>
        <dbReference type="ARBA" id="ARBA00023242"/>
    </source>
</evidence>
<evidence type="ECO:0000313" key="12">
    <source>
        <dbReference type="Proteomes" id="UP000025227"/>
    </source>
</evidence>
<dbReference type="PANTHER" id="PTHR24131">
    <property type="entry name" value="APOPTOSIS-STIMULATING OF P53 PROTEIN"/>
    <property type="match status" value="1"/>
</dbReference>
<evidence type="ECO:0000313" key="13">
    <source>
        <dbReference type="WBParaSite" id="HCON_00162680-00001"/>
    </source>
</evidence>
<dbReference type="SMART" id="SM00248">
    <property type="entry name" value="ANK"/>
    <property type="match status" value="2"/>
</dbReference>
<feature type="region of interest" description="Disordered" evidence="10">
    <location>
        <begin position="458"/>
        <end position="485"/>
    </location>
</feature>
<evidence type="ECO:0000256" key="9">
    <source>
        <dbReference type="SAM" id="Coils"/>
    </source>
</evidence>
<dbReference type="WBParaSite" id="HCON_00162680-00001">
    <property type="protein sequence ID" value="HCON_00162680-00001"/>
    <property type="gene ID" value="HCON_00162680"/>
</dbReference>
<organism evidence="12 13">
    <name type="scientific">Haemonchus contortus</name>
    <name type="common">Barber pole worm</name>
    <dbReference type="NCBI Taxonomy" id="6289"/>
    <lineage>
        <taxon>Eukaryota</taxon>
        <taxon>Metazoa</taxon>
        <taxon>Ecdysozoa</taxon>
        <taxon>Nematoda</taxon>
        <taxon>Chromadorea</taxon>
        <taxon>Rhabditida</taxon>
        <taxon>Rhabditina</taxon>
        <taxon>Rhabditomorpha</taxon>
        <taxon>Strongyloidea</taxon>
        <taxon>Trichostrongylidae</taxon>
        <taxon>Haemonchus</taxon>
    </lineage>
</organism>
<dbReference type="PRINTS" id="PR00452">
    <property type="entry name" value="SH3DOMAIN"/>
</dbReference>
<dbReference type="PANTHER" id="PTHR24131:SF10">
    <property type="entry name" value="ANKYRIN-REPEAT, SH3-DOMAIN, AND PROLINE-RICH-REGION CONTAINING PROTEIN, ISOFORM B"/>
    <property type="match status" value="1"/>
</dbReference>
<feature type="region of interest" description="Disordered" evidence="10">
    <location>
        <begin position="292"/>
        <end position="366"/>
    </location>
</feature>
<evidence type="ECO:0000259" key="11">
    <source>
        <dbReference type="PROSITE" id="PS50002"/>
    </source>
</evidence>
<sequence>MLRAPSVQSSATDGVSKVSLVHASDSVRTIPSTTSSLAGTATFPHSTRMTKPPIRVVAQPPPPRIASQSQHYTTASSGSTALNSSQCGLSSVGVVKTSSYAVPTISVPPMANRSYNDMVDYAEQQRRQIEANRREVERRQVMRSQGGVDAAQKLNLIRRDLAEEEGELRRLSELEHETRNLTRRNGEKETELSHLSAELREQQSVLRAAASRVEALQWQIDEIYRRRKAAAAAALSEQRKMQQQALRVQELGRTVAANERPRASVEPFQASHLTVHDTEPDLKEEKCAVGEFSLDGDGSKPAPSPPLEPAEIAPSHISTYSTVTTMDPGSSARCDASPSPPKDPHPTSEDVSDGSKVTSAPEKPLRAVETCRQQDYYLNSSVFADSLDESRLRSGKTDLVSIRTDSLKAAKRRSWAASEGTTLPEADTIRRILEEQRRGKNHFLPELPTAHEEVKAEANEVEKENSSSSDRTVTTDDESLAKSDDDIEMEVNRRVVKSILRPVGLKKERRCIEFDPLALMLDAALEGELDLVKSSAAKLSDVSVANDEGITALHNAICAGHYEIVKFLIEADADVNAQDSDGWTPLHCAASCNNLPMVRQLVEGGACVLASTLSDMETPVEKCEEDEEGYDGCLRYLTCAHNATGTINNGTVYAAYDYDAQYEDELTFKAGDELRVLSKDDKEKNWWTCERVGHEGEVGLVPRTYVALYPALRFRKKNNFMMFELPLDHWSKDME</sequence>
<dbReference type="SUPFAM" id="SSF48403">
    <property type="entry name" value="Ankyrin repeat"/>
    <property type="match status" value="1"/>
</dbReference>
<feature type="compositionally biased region" description="Polar residues" evidence="10">
    <location>
        <begin position="316"/>
        <end position="328"/>
    </location>
</feature>
<feature type="repeat" description="ANK" evidence="7">
    <location>
        <begin position="581"/>
        <end position="606"/>
    </location>
</feature>
<comment type="subcellular location">
    <subcellularLocation>
        <location evidence="1">Nucleus</location>
    </subcellularLocation>
</comment>
<evidence type="ECO:0000256" key="5">
    <source>
        <dbReference type="ARBA" id="ARBA00023043"/>
    </source>
</evidence>
<dbReference type="GO" id="GO:0042981">
    <property type="term" value="P:regulation of apoptotic process"/>
    <property type="evidence" value="ECO:0007669"/>
    <property type="project" value="InterPro"/>
</dbReference>
<dbReference type="GO" id="GO:0006915">
    <property type="term" value="P:apoptotic process"/>
    <property type="evidence" value="ECO:0007669"/>
    <property type="project" value="UniProtKB-KW"/>
</dbReference>
<protein>
    <submittedName>
        <fullName evidence="13">SH3 domain-containing protein</fullName>
    </submittedName>
</protein>